<dbReference type="EMBL" id="JACXVP010000011">
    <property type="protein sequence ID" value="KAG5577009.1"/>
    <property type="molecule type" value="Genomic_DNA"/>
</dbReference>
<dbReference type="OrthoDB" id="2015130at2759"/>
<comment type="caution">
    <text evidence="1">The sequence shown here is derived from an EMBL/GenBank/DDBJ whole genome shotgun (WGS) entry which is preliminary data.</text>
</comment>
<accession>A0A9J5WM70</accession>
<dbReference type="Proteomes" id="UP000824120">
    <property type="component" value="Chromosome 11"/>
</dbReference>
<name>A0A9J5WM70_SOLCO</name>
<dbReference type="AlphaFoldDB" id="A0A9J5WM70"/>
<keyword evidence="2" id="KW-1185">Reference proteome</keyword>
<protein>
    <submittedName>
        <fullName evidence="1">Uncharacterized protein</fullName>
    </submittedName>
</protein>
<gene>
    <name evidence="1" type="ORF">H5410_057143</name>
</gene>
<proteinExistence type="predicted"/>
<reference evidence="1 2" key="1">
    <citation type="submission" date="2020-09" db="EMBL/GenBank/DDBJ databases">
        <title>De no assembly of potato wild relative species, Solanum commersonii.</title>
        <authorList>
            <person name="Cho K."/>
        </authorList>
    </citation>
    <scope>NUCLEOTIDE SEQUENCE [LARGE SCALE GENOMIC DNA]</scope>
    <source>
        <strain evidence="1">LZ3.2</strain>
        <tissue evidence="1">Leaf</tissue>
    </source>
</reference>
<evidence type="ECO:0000313" key="2">
    <source>
        <dbReference type="Proteomes" id="UP000824120"/>
    </source>
</evidence>
<evidence type="ECO:0000313" key="1">
    <source>
        <dbReference type="EMBL" id="KAG5577009.1"/>
    </source>
</evidence>
<organism evidence="1 2">
    <name type="scientific">Solanum commersonii</name>
    <name type="common">Commerson's wild potato</name>
    <name type="synonym">Commerson's nightshade</name>
    <dbReference type="NCBI Taxonomy" id="4109"/>
    <lineage>
        <taxon>Eukaryota</taxon>
        <taxon>Viridiplantae</taxon>
        <taxon>Streptophyta</taxon>
        <taxon>Embryophyta</taxon>
        <taxon>Tracheophyta</taxon>
        <taxon>Spermatophyta</taxon>
        <taxon>Magnoliopsida</taxon>
        <taxon>eudicotyledons</taxon>
        <taxon>Gunneridae</taxon>
        <taxon>Pentapetalae</taxon>
        <taxon>asterids</taxon>
        <taxon>lamiids</taxon>
        <taxon>Solanales</taxon>
        <taxon>Solanaceae</taxon>
        <taxon>Solanoideae</taxon>
        <taxon>Solaneae</taxon>
        <taxon>Solanum</taxon>
    </lineage>
</organism>
<sequence length="85" mass="9437">MPRKRPPKHTHPTPLNDPTFPFISTMDSINNNVSGSILAAPDFIFSAKICPSPPHPSFLLFRYHTLKILLTRVSLLSNVNSAKIA</sequence>